<sequence>MRISPGDIRNAIVNPSYRIPKTRPEMKSADSVFRKAIRLYHTRGVEEAMHYIESALAGEAWQAGRGATLAKNARQDLDAYIDLAAPDRRVAATVGKKQSVHVGELSVAADVDVVLAADGTYVGRMAITANLGRRLRADELALIAAAPLRGLIEDFEGGLFDDIVQAIEVWELRLAAASVVARSDAEAAWPSLVEHLRRAASS</sequence>
<reference evidence="1" key="1">
    <citation type="submission" date="2021-01" db="EMBL/GenBank/DDBJ databases">
        <title>Whole genome shotgun sequence of Virgisporangium ochraceum NBRC 16418.</title>
        <authorList>
            <person name="Komaki H."/>
            <person name="Tamura T."/>
        </authorList>
    </citation>
    <scope>NUCLEOTIDE SEQUENCE</scope>
    <source>
        <strain evidence="1">NBRC 16418</strain>
    </source>
</reference>
<protein>
    <submittedName>
        <fullName evidence="1">Uncharacterized protein</fullName>
    </submittedName>
</protein>
<proteinExistence type="predicted"/>
<organism evidence="1 2">
    <name type="scientific">Virgisporangium ochraceum</name>
    <dbReference type="NCBI Taxonomy" id="65505"/>
    <lineage>
        <taxon>Bacteria</taxon>
        <taxon>Bacillati</taxon>
        <taxon>Actinomycetota</taxon>
        <taxon>Actinomycetes</taxon>
        <taxon>Micromonosporales</taxon>
        <taxon>Micromonosporaceae</taxon>
        <taxon>Virgisporangium</taxon>
    </lineage>
</organism>
<evidence type="ECO:0000313" key="2">
    <source>
        <dbReference type="Proteomes" id="UP000635606"/>
    </source>
</evidence>
<dbReference type="EMBL" id="BOPH01000129">
    <property type="protein sequence ID" value="GIJ74117.1"/>
    <property type="molecule type" value="Genomic_DNA"/>
</dbReference>
<keyword evidence="2" id="KW-1185">Reference proteome</keyword>
<dbReference type="Proteomes" id="UP000635606">
    <property type="component" value="Unassembled WGS sequence"/>
</dbReference>
<dbReference type="RefSeq" id="WP_203933921.1">
    <property type="nucleotide sequence ID" value="NZ_BOPH01000129.1"/>
</dbReference>
<evidence type="ECO:0000313" key="1">
    <source>
        <dbReference type="EMBL" id="GIJ74117.1"/>
    </source>
</evidence>
<comment type="caution">
    <text evidence="1">The sequence shown here is derived from an EMBL/GenBank/DDBJ whole genome shotgun (WGS) entry which is preliminary data.</text>
</comment>
<accession>A0A8J4A1L7</accession>
<gene>
    <name evidence="1" type="ORF">Voc01_090340</name>
</gene>
<dbReference type="AlphaFoldDB" id="A0A8J4A1L7"/>
<name>A0A8J4A1L7_9ACTN</name>